<dbReference type="Proteomes" id="UP001341840">
    <property type="component" value="Unassembled WGS sequence"/>
</dbReference>
<reference evidence="1 2" key="1">
    <citation type="journal article" date="2023" name="Plants (Basel)">
        <title>Bridging the Gap: Combining Genomics and Transcriptomics Approaches to Understand Stylosanthes scabra, an Orphan Legume from the Brazilian Caatinga.</title>
        <authorList>
            <person name="Ferreira-Neto J.R.C."/>
            <person name="da Silva M.D."/>
            <person name="Binneck E."/>
            <person name="de Melo N.F."/>
            <person name="da Silva R.H."/>
            <person name="de Melo A.L.T.M."/>
            <person name="Pandolfi V."/>
            <person name="Bustamante F.O."/>
            <person name="Brasileiro-Vidal A.C."/>
            <person name="Benko-Iseppon A.M."/>
        </authorList>
    </citation>
    <scope>NUCLEOTIDE SEQUENCE [LARGE SCALE GENOMIC DNA]</scope>
    <source>
        <tissue evidence="1">Leaves</tissue>
    </source>
</reference>
<keyword evidence="2" id="KW-1185">Reference proteome</keyword>
<protein>
    <submittedName>
        <fullName evidence="1">Uncharacterized protein</fullName>
    </submittedName>
</protein>
<proteinExistence type="predicted"/>
<organism evidence="1 2">
    <name type="scientific">Stylosanthes scabra</name>
    <dbReference type="NCBI Taxonomy" id="79078"/>
    <lineage>
        <taxon>Eukaryota</taxon>
        <taxon>Viridiplantae</taxon>
        <taxon>Streptophyta</taxon>
        <taxon>Embryophyta</taxon>
        <taxon>Tracheophyta</taxon>
        <taxon>Spermatophyta</taxon>
        <taxon>Magnoliopsida</taxon>
        <taxon>eudicotyledons</taxon>
        <taxon>Gunneridae</taxon>
        <taxon>Pentapetalae</taxon>
        <taxon>rosids</taxon>
        <taxon>fabids</taxon>
        <taxon>Fabales</taxon>
        <taxon>Fabaceae</taxon>
        <taxon>Papilionoideae</taxon>
        <taxon>50 kb inversion clade</taxon>
        <taxon>dalbergioids sensu lato</taxon>
        <taxon>Dalbergieae</taxon>
        <taxon>Pterocarpus clade</taxon>
        <taxon>Stylosanthes</taxon>
    </lineage>
</organism>
<evidence type="ECO:0000313" key="2">
    <source>
        <dbReference type="Proteomes" id="UP001341840"/>
    </source>
</evidence>
<evidence type="ECO:0000313" key="1">
    <source>
        <dbReference type="EMBL" id="MED6213622.1"/>
    </source>
</evidence>
<comment type="caution">
    <text evidence="1">The sequence shown here is derived from an EMBL/GenBank/DDBJ whole genome shotgun (WGS) entry which is preliminary data.</text>
</comment>
<sequence length="120" mass="13164">MTSEKGCLLFSFDGGLPTTTDGFHVRERESATTSSSSDLLQQSLLLSCHSLHPFHRFSGDFRIPSLSLEELSQGGFQLLNVLIRGDYPLLGGRLRDVFVHDVVVELGVHQTWLGGSAFVS</sequence>
<name>A0ABU6YV75_9FABA</name>
<dbReference type="EMBL" id="JASCZI010243811">
    <property type="protein sequence ID" value="MED6213622.1"/>
    <property type="molecule type" value="Genomic_DNA"/>
</dbReference>
<gene>
    <name evidence="1" type="ORF">PIB30_095171</name>
</gene>
<accession>A0ABU6YV75</accession>